<evidence type="ECO:0000256" key="1">
    <source>
        <dbReference type="SAM" id="MobiDB-lite"/>
    </source>
</evidence>
<dbReference type="AlphaFoldDB" id="A0AAD5M0U4"/>
<protein>
    <submittedName>
        <fullName evidence="2">Uncharacterized protein</fullName>
    </submittedName>
</protein>
<sequence length="74" mass="8145">MSLLDQLNSARQKLKPTCAVVLLEDGREVVEQRDDETGEFVCSGTTIENSESFPGVSKQTAEENRTDPSSGIHY</sequence>
<dbReference type="Proteomes" id="UP001196413">
    <property type="component" value="Unassembled WGS sequence"/>
</dbReference>
<accession>A0AAD5M0U4</accession>
<name>A0AAD5M0U4_PARTN</name>
<organism evidence="2 3">
    <name type="scientific">Parelaphostrongylus tenuis</name>
    <name type="common">Meningeal worm</name>
    <dbReference type="NCBI Taxonomy" id="148309"/>
    <lineage>
        <taxon>Eukaryota</taxon>
        <taxon>Metazoa</taxon>
        <taxon>Ecdysozoa</taxon>
        <taxon>Nematoda</taxon>
        <taxon>Chromadorea</taxon>
        <taxon>Rhabditida</taxon>
        <taxon>Rhabditina</taxon>
        <taxon>Rhabditomorpha</taxon>
        <taxon>Strongyloidea</taxon>
        <taxon>Metastrongylidae</taxon>
        <taxon>Parelaphostrongylus</taxon>
    </lineage>
</organism>
<evidence type="ECO:0000313" key="2">
    <source>
        <dbReference type="EMBL" id="KAJ1348518.1"/>
    </source>
</evidence>
<reference evidence="2" key="1">
    <citation type="submission" date="2021-06" db="EMBL/GenBank/DDBJ databases">
        <title>Parelaphostrongylus tenuis whole genome reference sequence.</title>
        <authorList>
            <person name="Garwood T.J."/>
            <person name="Larsen P.A."/>
            <person name="Fountain-Jones N.M."/>
            <person name="Garbe J.R."/>
            <person name="Macchietto M.G."/>
            <person name="Kania S.A."/>
            <person name="Gerhold R.W."/>
            <person name="Richards J.E."/>
            <person name="Wolf T.M."/>
        </authorList>
    </citation>
    <scope>NUCLEOTIDE SEQUENCE</scope>
    <source>
        <strain evidence="2">MNPRO001-30</strain>
        <tissue evidence="2">Meninges</tissue>
    </source>
</reference>
<evidence type="ECO:0000313" key="3">
    <source>
        <dbReference type="Proteomes" id="UP001196413"/>
    </source>
</evidence>
<feature type="compositionally biased region" description="Polar residues" evidence="1">
    <location>
        <begin position="43"/>
        <end position="52"/>
    </location>
</feature>
<dbReference type="EMBL" id="JAHQIW010000516">
    <property type="protein sequence ID" value="KAJ1348518.1"/>
    <property type="molecule type" value="Genomic_DNA"/>
</dbReference>
<comment type="caution">
    <text evidence="2">The sequence shown here is derived from an EMBL/GenBank/DDBJ whole genome shotgun (WGS) entry which is preliminary data.</text>
</comment>
<feature type="region of interest" description="Disordered" evidence="1">
    <location>
        <begin position="43"/>
        <end position="74"/>
    </location>
</feature>
<gene>
    <name evidence="2" type="ORF">KIN20_003834</name>
</gene>
<keyword evidence="3" id="KW-1185">Reference proteome</keyword>
<proteinExistence type="predicted"/>